<evidence type="ECO:0000313" key="1">
    <source>
        <dbReference type="EMBL" id="PSJ61199.1"/>
    </source>
</evidence>
<sequence>MVETTAGCKMPARAFALSTNFGRKIVAVLPLFLRPRAYHAKSRAISYNAVARAARLNGNDQKEWP</sequence>
<dbReference type="AlphaFoldDB" id="A0A2P7SFC9"/>
<comment type="caution">
    <text evidence="1">The sequence shown here is derived from an EMBL/GenBank/DDBJ whole genome shotgun (WGS) entry which is preliminary data.</text>
</comment>
<reference evidence="1 2" key="1">
    <citation type="submission" date="2018-03" db="EMBL/GenBank/DDBJ databases">
        <title>The draft genome of Mesorhizobium soli JCM 19897.</title>
        <authorList>
            <person name="Li L."/>
            <person name="Liu L."/>
            <person name="Liang L."/>
            <person name="Wang T."/>
            <person name="Zhang X."/>
        </authorList>
    </citation>
    <scope>NUCLEOTIDE SEQUENCE [LARGE SCALE GENOMIC DNA]</scope>
    <source>
        <strain evidence="1 2">JCM 19897</strain>
    </source>
</reference>
<organism evidence="1 2">
    <name type="scientific">Pseudaminobacter soli</name>
    <name type="common">ex Li et al. 2025</name>
    <dbReference type="NCBI Taxonomy" id="1295366"/>
    <lineage>
        <taxon>Bacteria</taxon>
        <taxon>Pseudomonadati</taxon>
        <taxon>Pseudomonadota</taxon>
        <taxon>Alphaproteobacteria</taxon>
        <taxon>Hyphomicrobiales</taxon>
        <taxon>Phyllobacteriaceae</taxon>
        <taxon>Pseudaminobacter</taxon>
    </lineage>
</organism>
<accession>A0A2P7SFC9</accession>
<dbReference type="Proteomes" id="UP000240653">
    <property type="component" value="Unassembled WGS sequence"/>
</dbReference>
<proteinExistence type="predicted"/>
<dbReference type="EMBL" id="PXYL01000004">
    <property type="protein sequence ID" value="PSJ61199.1"/>
    <property type="molecule type" value="Genomic_DNA"/>
</dbReference>
<evidence type="ECO:0000313" key="2">
    <source>
        <dbReference type="Proteomes" id="UP000240653"/>
    </source>
</evidence>
<name>A0A2P7SFC9_9HYPH</name>
<gene>
    <name evidence="1" type="ORF">C7I85_08920</name>
</gene>
<keyword evidence="2" id="KW-1185">Reference proteome</keyword>
<protein>
    <submittedName>
        <fullName evidence="1">Uncharacterized protein</fullName>
    </submittedName>
</protein>